<dbReference type="GO" id="GO:0042121">
    <property type="term" value="P:alginic acid biosynthetic process"/>
    <property type="evidence" value="ECO:0007669"/>
    <property type="project" value="UniProtKB-KW"/>
</dbReference>
<dbReference type="OrthoDB" id="139172at2"/>
<evidence type="ECO:0000256" key="12">
    <source>
        <dbReference type="ARBA" id="ARBA00031030"/>
    </source>
</evidence>
<protein>
    <recommendedName>
        <fullName evidence="4">Probable alginate O-acetylase AlgI</fullName>
    </recommendedName>
    <alternativeName>
        <fullName evidence="12">Alginate biosynthesis protein AlgI</fullName>
    </alternativeName>
</protein>
<dbReference type="GO" id="GO:0005886">
    <property type="term" value="C:plasma membrane"/>
    <property type="evidence" value="ECO:0007669"/>
    <property type="project" value="UniProtKB-SubCell"/>
</dbReference>
<feature type="transmembrane region" description="Helical" evidence="14">
    <location>
        <begin position="327"/>
        <end position="345"/>
    </location>
</feature>
<keyword evidence="8" id="KW-0016">Alginate biosynthesis</keyword>
<feature type="transmembrane region" description="Helical" evidence="14">
    <location>
        <begin position="74"/>
        <end position="91"/>
    </location>
</feature>
<name>V9HM25_9NEIS</name>
<dbReference type="eggNOG" id="COG1696">
    <property type="taxonomic scope" value="Bacteria"/>
</dbReference>
<keyword evidence="9 14" id="KW-1133">Transmembrane helix</keyword>
<dbReference type="EMBL" id="ADCY02000025">
    <property type="protein sequence ID" value="EFG30864.1"/>
    <property type="molecule type" value="Genomic_DNA"/>
</dbReference>
<comment type="similarity">
    <text evidence="3 13">Belongs to the membrane-bound acyltransferase family.</text>
</comment>
<feature type="transmembrane region" description="Helical" evidence="14">
    <location>
        <begin position="111"/>
        <end position="132"/>
    </location>
</feature>
<keyword evidence="7 14" id="KW-0812">Transmembrane</keyword>
<feature type="transmembrane region" description="Helical" evidence="14">
    <location>
        <begin position="144"/>
        <end position="162"/>
    </location>
</feature>
<sequence>MPFLSIEFVIFWLFFLPIYWSFGNFPRFQNFLLLVVSWILLGNINLSFLYEIIGFSFFIYWVSNRIIQNKSRKKHWLIFGIVISMFHLGFFKYFDFFRADVQRFWQHDIDVLMPLGISYYTFQAIAYLISIYHHKNLKLSLFNLLLYFGFFLTITAGPIIRLEEQKSILGRQTGIISQLNIKKSRFMIRPALATSLILLAIIKKWWLVGWLADNLVNPIFENPQQYDVVTVLTAIYGYTVQLFLDFSGYTDLVMGLAMFLGFQLPQNFHFPLISHNIRTFWERWHMTLSAWIRDYIYIPLGGNRVGFVRTQINVMLAMILSGVWHGYGWNFLIWGFLHGLAFILLNISDKKFGHDALSQYSKYTKVLSIFLTFTFVSMSFVVFRTDSLNDARLIFQSLLGGGYGLVMPNLKIISLLILLFLTLLLYKKTVAIFNQSVQVLECLPVWSWSVPIALILLFLLIVAPSGIPRFIYANF</sequence>
<dbReference type="RefSeq" id="WP_002641833.1">
    <property type="nucleotide sequence ID" value="NZ_CP019448.1"/>
</dbReference>
<evidence type="ECO:0000313" key="15">
    <source>
        <dbReference type="EMBL" id="EFG30864.1"/>
    </source>
</evidence>
<dbReference type="STRING" id="641147.HMPREF9021_01092"/>
<gene>
    <name evidence="15" type="ORF">HMPREF9021_01092</name>
</gene>
<evidence type="ECO:0000256" key="6">
    <source>
        <dbReference type="ARBA" id="ARBA00022679"/>
    </source>
</evidence>
<evidence type="ECO:0000313" key="16">
    <source>
        <dbReference type="Proteomes" id="UP000017813"/>
    </source>
</evidence>
<dbReference type="InterPro" id="IPR024194">
    <property type="entry name" value="Ac/AlaTfrase_AlgI/DltB"/>
</dbReference>
<feature type="transmembrane region" description="Helical" evidence="14">
    <location>
        <begin position="32"/>
        <end position="62"/>
    </location>
</feature>
<evidence type="ECO:0000256" key="14">
    <source>
        <dbReference type="SAM" id="Phobius"/>
    </source>
</evidence>
<dbReference type="PANTHER" id="PTHR13285:SF23">
    <property type="entry name" value="TEICHOIC ACID D-ALANYLTRANSFERASE"/>
    <property type="match status" value="1"/>
</dbReference>
<evidence type="ECO:0000256" key="9">
    <source>
        <dbReference type="ARBA" id="ARBA00022989"/>
    </source>
</evidence>
<evidence type="ECO:0000256" key="4">
    <source>
        <dbReference type="ARBA" id="ARBA00016084"/>
    </source>
</evidence>
<organism evidence="15 16">
    <name type="scientific">Simonsiella muelleri ATCC 29453</name>
    <dbReference type="NCBI Taxonomy" id="641147"/>
    <lineage>
        <taxon>Bacteria</taxon>
        <taxon>Pseudomonadati</taxon>
        <taxon>Pseudomonadota</taxon>
        <taxon>Betaproteobacteria</taxon>
        <taxon>Neisseriales</taxon>
        <taxon>Neisseriaceae</taxon>
        <taxon>Simonsiella</taxon>
    </lineage>
</organism>
<evidence type="ECO:0000256" key="3">
    <source>
        <dbReference type="ARBA" id="ARBA00010323"/>
    </source>
</evidence>
<keyword evidence="5 13" id="KW-1003">Cell membrane</keyword>
<reference evidence="15 16" key="2">
    <citation type="submission" date="2011-10" db="EMBL/GenBank/DDBJ databases">
        <title>The Genome Sequence of Simonsiella muelleri ATCC 29453.</title>
        <authorList>
            <consortium name="The Broad Institute Genome Sequencing Platform"/>
            <consortium name="The Broad Institute Genome Sequencing Center for Infectious Disease"/>
            <person name="Earl A."/>
            <person name="Ward D."/>
            <person name="Feldgarden M."/>
            <person name="Gevers D."/>
            <person name="Izard J."/>
            <person name="Baranova O.V."/>
            <person name="Blanton J.M."/>
            <person name="Tanner A.C."/>
            <person name="Dewhirst F."/>
            <person name="Young S.K."/>
            <person name="Zeng Q."/>
            <person name="Gargeya S."/>
            <person name="Fitzgerald M."/>
            <person name="Haas B."/>
            <person name="Abouelleil A."/>
            <person name="Alvarado L."/>
            <person name="Arachchi H.M."/>
            <person name="Berlin A."/>
            <person name="Brown A."/>
            <person name="Chapman S.B."/>
            <person name="Chen Z."/>
            <person name="Dunbar C."/>
            <person name="Freedman E."/>
            <person name="Gearin G."/>
            <person name="Goldberg J."/>
            <person name="Griggs A."/>
            <person name="Gujja S."/>
            <person name="Heiman D."/>
            <person name="Howarth C."/>
            <person name="Larson L."/>
            <person name="Lui A."/>
            <person name="MacDonald P.J.P."/>
            <person name="Montmayeur A."/>
            <person name="Murphy C."/>
            <person name="Neiman D."/>
            <person name="Pearson M."/>
            <person name="Priest M."/>
            <person name="Roberts A."/>
            <person name="Saif S."/>
            <person name="Shea T."/>
            <person name="Shenoy N."/>
            <person name="Sisk P."/>
            <person name="Stolte C."/>
            <person name="Sykes S."/>
            <person name="Wortman J."/>
            <person name="Nusbaum C."/>
            <person name="Birren B."/>
        </authorList>
    </citation>
    <scope>NUCLEOTIDE SEQUENCE [LARGE SCALE GENOMIC DNA]</scope>
    <source>
        <strain evidence="15 16">ATCC 29453</strain>
    </source>
</reference>
<keyword evidence="11 13" id="KW-0012">Acyltransferase</keyword>
<dbReference type="InterPro" id="IPR004299">
    <property type="entry name" value="MBOAT_fam"/>
</dbReference>
<dbReference type="Pfam" id="PF03062">
    <property type="entry name" value="MBOAT"/>
    <property type="match status" value="1"/>
</dbReference>
<dbReference type="InterPro" id="IPR051085">
    <property type="entry name" value="MB_O-acyltransferase"/>
</dbReference>
<feature type="transmembrane region" description="Helical" evidence="14">
    <location>
        <begin position="186"/>
        <end position="206"/>
    </location>
</feature>
<keyword evidence="16" id="KW-1185">Reference proteome</keyword>
<dbReference type="PIRSF" id="PIRSF500217">
    <property type="entry name" value="AlgI"/>
    <property type="match status" value="1"/>
</dbReference>
<comment type="caution">
    <text evidence="15">The sequence shown here is derived from an EMBL/GenBank/DDBJ whole genome shotgun (WGS) entry which is preliminary data.</text>
</comment>
<feature type="transmembrane region" description="Helical" evidence="14">
    <location>
        <begin position="366"/>
        <end position="383"/>
    </location>
</feature>
<keyword evidence="10 13" id="KW-0472">Membrane</keyword>
<dbReference type="PIRSF" id="PIRSF016636">
    <property type="entry name" value="AlgI_DltB"/>
    <property type="match status" value="1"/>
</dbReference>
<evidence type="ECO:0000256" key="5">
    <source>
        <dbReference type="ARBA" id="ARBA00022475"/>
    </source>
</evidence>
<keyword evidence="6 13" id="KW-0808">Transferase</keyword>
<dbReference type="PANTHER" id="PTHR13285">
    <property type="entry name" value="ACYLTRANSFERASE"/>
    <property type="match status" value="1"/>
</dbReference>
<evidence type="ECO:0000256" key="10">
    <source>
        <dbReference type="ARBA" id="ARBA00023136"/>
    </source>
</evidence>
<comment type="subcellular location">
    <subcellularLocation>
        <location evidence="1">Cell membrane</location>
        <topology evidence="1">Multi-pass membrane protein</topology>
    </subcellularLocation>
</comment>
<dbReference type="GO" id="GO:0016746">
    <property type="term" value="F:acyltransferase activity"/>
    <property type="evidence" value="ECO:0007669"/>
    <property type="project" value="UniProtKB-KW"/>
</dbReference>
<dbReference type="InterPro" id="IPR028362">
    <property type="entry name" value="AlgI"/>
</dbReference>
<evidence type="ECO:0000256" key="8">
    <source>
        <dbReference type="ARBA" id="ARBA00022841"/>
    </source>
</evidence>
<evidence type="ECO:0000256" key="11">
    <source>
        <dbReference type="ARBA" id="ARBA00023315"/>
    </source>
</evidence>
<dbReference type="Proteomes" id="UP000017813">
    <property type="component" value="Unassembled WGS sequence"/>
</dbReference>
<comment type="pathway">
    <text evidence="2">Glycan biosynthesis; alginate biosynthesis.</text>
</comment>
<proteinExistence type="inferred from homology"/>
<feature type="transmembrane region" description="Helical" evidence="14">
    <location>
        <begin position="403"/>
        <end position="425"/>
    </location>
</feature>
<evidence type="ECO:0000256" key="7">
    <source>
        <dbReference type="ARBA" id="ARBA00022692"/>
    </source>
</evidence>
<feature type="transmembrane region" description="Helical" evidence="14">
    <location>
        <begin position="445"/>
        <end position="467"/>
    </location>
</feature>
<evidence type="ECO:0000256" key="13">
    <source>
        <dbReference type="PIRNR" id="PIRNR016636"/>
    </source>
</evidence>
<reference evidence="15 16" key="1">
    <citation type="submission" date="2010-03" db="EMBL/GenBank/DDBJ databases">
        <authorList>
            <consortium name="The Broad Institute Genome Sequencing Platform"/>
            <person name="Ward D."/>
            <person name="Earl A."/>
            <person name="Feldgarden M."/>
            <person name="Gevers D."/>
            <person name="Young S."/>
            <person name="Zeng Q."/>
            <person name="Koehrsen M."/>
            <person name="Alvarado L."/>
            <person name="Berlin A.M."/>
            <person name="Borenstein D."/>
            <person name="Chapman S.B."/>
            <person name="Chen Z."/>
            <person name="Engels R."/>
            <person name="Freedman E."/>
            <person name="Gellesch M."/>
            <person name="Goldberg J."/>
            <person name="Griggs A."/>
            <person name="Gujja S."/>
            <person name="Heilman E.R."/>
            <person name="Heiman D.I."/>
            <person name="Hepburn T.A."/>
            <person name="Howarth C."/>
            <person name="Jen D."/>
            <person name="Larson L."/>
            <person name="Mehta T."/>
            <person name="Park D."/>
            <person name="Pearson M."/>
            <person name="Richards J."/>
            <person name="Roberts A."/>
            <person name="Saif S."/>
            <person name="Shea T.D."/>
            <person name="Shenoy N."/>
            <person name="Sisk P."/>
            <person name="Stolte C."/>
            <person name="Sykes S.N."/>
            <person name="Walk T."/>
            <person name="White J."/>
            <person name="Yandava C."/>
            <person name="Izard J."/>
            <person name="Baranova O.V."/>
            <person name="Blanton J.M."/>
            <person name="Tanner A.C."/>
            <person name="Dewhirst F."/>
            <person name="Haas B."/>
            <person name="Nusbaum C."/>
            <person name="Birren B."/>
        </authorList>
    </citation>
    <scope>NUCLEOTIDE SEQUENCE [LARGE SCALE GENOMIC DNA]</scope>
    <source>
        <strain evidence="15 16">ATCC 29453</strain>
    </source>
</reference>
<feature type="transmembrane region" description="Helical" evidence="14">
    <location>
        <begin position="6"/>
        <end position="25"/>
    </location>
</feature>
<evidence type="ECO:0000256" key="1">
    <source>
        <dbReference type="ARBA" id="ARBA00004651"/>
    </source>
</evidence>
<accession>V9HM25</accession>
<evidence type="ECO:0000256" key="2">
    <source>
        <dbReference type="ARBA" id="ARBA00005182"/>
    </source>
</evidence>
<dbReference type="AlphaFoldDB" id="V9HM25"/>
<dbReference type="HOGENOM" id="CLU_025255_4_1_4"/>
<dbReference type="KEGG" id="smur:BWP33_04085"/>